<keyword evidence="1 2" id="KW-0728">SH3 domain</keyword>
<dbReference type="InterPro" id="IPR001452">
    <property type="entry name" value="SH3_domain"/>
</dbReference>
<sequence>MIYFTPCISDVCDATNMKYFTPCISDVCDATNMKYFTPCISDVCDATNMRYFTPCTCCISDVCDTTNIRYFTLVFQMSVMPPKLYHGCGRGVFGLKQWDKPLRRPRVLIPDTQQGENIKSPDALKSPEIKCGDWANYADKTDEVNLIPNQNLVVKYSYKANADSPLGEPELTVTQKDTAVFISYHQYNNLWSKIRSSDGRVGYVPTSYVMAIEEEVTSLPWIKKPEPVKQEEVQFKPYKSAYAKNGPAETDAEKEDNLKKYYCDVCQKQLNGPQPFIAHMNSKAHKEEVEAQQD</sequence>
<comment type="caution">
    <text evidence="4">The sequence shown here is derived from an EMBL/GenBank/DDBJ whole genome shotgun (WGS) entry which is preliminary data.</text>
</comment>
<dbReference type="Gene3D" id="2.30.30.40">
    <property type="entry name" value="SH3 Domains"/>
    <property type="match status" value="1"/>
</dbReference>
<evidence type="ECO:0000313" key="5">
    <source>
        <dbReference type="Proteomes" id="UP000683360"/>
    </source>
</evidence>
<dbReference type="InterPro" id="IPR036028">
    <property type="entry name" value="SH3-like_dom_sf"/>
</dbReference>
<dbReference type="SUPFAM" id="SSF50044">
    <property type="entry name" value="SH3-domain"/>
    <property type="match status" value="1"/>
</dbReference>
<evidence type="ECO:0000256" key="2">
    <source>
        <dbReference type="PROSITE-ProRule" id="PRU00192"/>
    </source>
</evidence>
<evidence type="ECO:0000259" key="3">
    <source>
        <dbReference type="PROSITE" id="PS50002"/>
    </source>
</evidence>
<dbReference type="PROSITE" id="PS50002">
    <property type="entry name" value="SH3"/>
    <property type="match status" value="1"/>
</dbReference>
<dbReference type="GO" id="GO:0003676">
    <property type="term" value="F:nucleic acid binding"/>
    <property type="evidence" value="ECO:0007669"/>
    <property type="project" value="InterPro"/>
</dbReference>
<dbReference type="GO" id="GO:0008270">
    <property type="term" value="F:zinc ion binding"/>
    <property type="evidence" value="ECO:0007669"/>
    <property type="project" value="InterPro"/>
</dbReference>
<dbReference type="EMBL" id="CAJPWZ010000112">
    <property type="protein sequence ID" value="CAG2185994.1"/>
    <property type="molecule type" value="Genomic_DNA"/>
</dbReference>
<dbReference type="Proteomes" id="UP000683360">
    <property type="component" value="Unassembled WGS sequence"/>
</dbReference>
<dbReference type="PROSITE" id="PS00028">
    <property type="entry name" value="ZINC_FINGER_C2H2_1"/>
    <property type="match status" value="1"/>
</dbReference>
<dbReference type="AlphaFoldDB" id="A0A8S3PS11"/>
<gene>
    <name evidence="4" type="ORF">MEDL_1575</name>
</gene>
<evidence type="ECO:0000256" key="1">
    <source>
        <dbReference type="ARBA" id="ARBA00022443"/>
    </source>
</evidence>
<feature type="domain" description="SH3" evidence="3">
    <location>
        <begin position="147"/>
        <end position="214"/>
    </location>
</feature>
<dbReference type="InterPro" id="IPR036236">
    <property type="entry name" value="Znf_C2H2_sf"/>
</dbReference>
<evidence type="ECO:0000313" key="4">
    <source>
        <dbReference type="EMBL" id="CAG2185994.1"/>
    </source>
</evidence>
<accession>A0A8S3PS11</accession>
<dbReference type="InterPro" id="IPR003604">
    <property type="entry name" value="Matrin/U1-like-C_Znf_C2H2"/>
</dbReference>
<dbReference type="OrthoDB" id="5971719at2759"/>
<dbReference type="SUPFAM" id="SSF57667">
    <property type="entry name" value="beta-beta-alpha zinc fingers"/>
    <property type="match status" value="1"/>
</dbReference>
<keyword evidence="5" id="KW-1185">Reference proteome</keyword>
<dbReference type="InterPro" id="IPR013087">
    <property type="entry name" value="Znf_C2H2_type"/>
</dbReference>
<name>A0A8S3PS11_MYTED</name>
<dbReference type="SMART" id="SM00451">
    <property type="entry name" value="ZnF_U1"/>
    <property type="match status" value="1"/>
</dbReference>
<proteinExistence type="predicted"/>
<dbReference type="Gene3D" id="3.30.160.60">
    <property type="entry name" value="Classic Zinc Finger"/>
    <property type="match status" value="1"/>
</dbReference>
<dbReference type="Pfam" id="PF12874">
    <property type="entry name" value="zf-met"/>
    <property type="match status" value="1"/>
</dbReference>
<organism evidence="4 5">
    <name type="scientific">Mytilus edulis</name>
    <name type="common">Blue mussel</name>
    <dbReference type="NCBI Taxonomy" id="6550"/>
    <lineage>
        <taxon>Eukaryota</taxon>
        <taxon>Metazoa</taxon>
        <taxon>Spiralia</taxon>
        <taxon>Lophotrochozoa</taxon>
        <taxon>Mollusca</taxon>
        <taxon>Bivalvia</taxon>
        <taxon>Autobranchia</taxon>
        <taxon>Pteriomorphia</taxon>
        <taxon>Mytilida</taxon>
        <taxon>Mytiloidea</taxon>
        <taxon>Mytilidae</taxon>
        <taxon>Mytilinae</taxon>
        <taxon>Mytilus</taxon>
    </lineage>
</organism>
<protein>
    <recommendedName>
        <fullName evidence="3">SH3 domain-containing protein</fullName>
    </recommendedName>
</protein>
<reference evidence="4" key="1">
    <citation type="submission" date="2021-03" db="EMBL/GenBank/DDBJ databases">
        <authorList>
            <person name="Bekaert M."/>
        </authorList>
    </citation>
    <scope>NUCLEOTIDE SEQUENCE</scope>
</reference>